<organism evidence="1">
    <name type="scientific">marine sediment metagenome</name>
    <dbReference type="NCBI Taxonomy" id="412755"/>
    <lineage>
        <taxon>unclassified sequences</taxon>
        <taxon>metagenomes</taxon>
        <taxon>ecological metagenomes</taxon>
    </lineage>
</organism>
<gene>
    <name evidence="1" type="ORF">S03H2_04339</name>
</gene>
<feature type="non-terminal residue" evidence="1">
    <location>
        <position position="155"/>
    </location>
</feature>
<accession>X1ESC7</accession>
<proteinExistence type="predicted"/>
<dbReference type="AlphaFoldDB" id="X1ESC7"/>
<evidence type="ECO:0000313" key="1">
    <source>
        <dbReference type="EMBL" id="GAH20059.1"/>
    </source>
</evidence>
<reference evidence="1" key="1">
    <citation type="journal article" date="2014" name="Front. Microbiol.">
        <title>High frequency of phylogenetically diverse reductive dehalogenase-homologous genes in deep subseafloor sedimentary metagenomes.</title>
        <authorList>
            <person name="Kawai M."/>
            <person name="Futagami T."/>
            <person name="Toyoda A."/>
            <person name="Takaki Y."/>
            <person name="Nishi S."/>
            <person name="Hori S."/>
            <person name="Arai W."/>
            <person name="Tsubouchi T."/>
            <person name="Morono Y."/>
            <person name="Uchiyama I."/>
            <person name="Ito T."/>
            <person name="Fujiyama A."/>
            <person name="Inagaki F."/>
            <person name="Takami H."/>
        </authorList>
    </citation>
    <scope>NUCLEOTIDE SEQUENCE</scope>
    <source>
        <strain evidence="1">Expedition CK06-06</strain>
    </source>
</reference>
<name>X1ESC7_9ZZZZ</name>
<comment type="caution">
    <text evidence="1">The sequence shown here is derived from an EMBL/GenBank/DDBJ whole genome shotgun (WGS) entry which is preliminary data.</text>
</comment>
<protein>
    <recommendedName>
        <fullName evidence="2">Core-binding (CB) domain-containing protein</fullName>
    </recommendedName>
</protein>
<evidence type="ECO:0008006" key="2">
    <source>
        <dbReference type="Google" id="ProtNLM"/>
    </source>
</evidence>
<sequence length="155" mass="18154">MTYQIYSSPEREQRLREGPLGAFVDEMVDVLLEKGYPKSCLSTRFAVTEELNRWLIRRKIKLCNIDQSRIDRFIRHYRKQRSMRKRGETVTLDLLFGVLRTHGDIPPIEAKEASECEIGQTLGLYNQYLVDEQGLSLGTVSQYLSHTRRFLSHVF</sequence>
<dbReference type="EMBL" id="BARU01001708">
    <property type="protein sequence ID" value="GAH20059.1"/>
    <property type="molecule type" value="Genomic_DNA"/>
</dbReference>